<dbReference type="InterPro" id="IPR036383">
    <property type="entry name" value="TSP1_rpt_sf"/>
</dbReference>
<dbReference type="Gene3D" id="2.20.100.10">
    <property type="entry name" value="Thrombospondin type-1 (TSP1) repeat"/>
    <property type="match status" value="1"/>
</dbReference>
<keyword evidence="1" id="KW-0732">Signal</keyword>
<dbReference type="InParanoid" id="H2Z2S9"/>
<proteinExistence type="predicted"/>
<dbReference type="InterPro" id="IPR000884">
    <property type="entry name" value="TSP1_rpt"/>
</dbReference>
<dbReference type="InterPro" id="IPR013517">
    <property type="entry name" value="FG-GAP"/>
</dbReference>
<reference evidence="2" key="3">
    <citation type="submission" date="2025-09" db="UniProtKB">
        <authorList>
            <consortium name="Ensembl"/>
        </authorList>
    </citation>
    <scope>IDENTIFICATION</scope>
</reference>
<dbReference type="SUPFAM" id="SSF82895">
    <property type="entry name" value="TSP-1 type 1 repeat"/>
    <property type="match status" value="1"/>
</dbReference>
<dbReference type="PROSITE" id="PS50092">
    <property type="entry name" value="TSP1"/>
    <property type="match status" value="1"/>
</dbReference>
<dbReference type="STRING" id="51511.ENSCSAVP00000011891"/>
<protein>
    <submittedName>
        <fullName evidence="2">Uncharacterized protein</fullName>
    </submittedName>
</protein>
<dbReference type="Pfam" id="PF00090">
    <property type="entry name" value="TSP_1"/>
    <property type="match status" value="1"/>
</dbReference>
<dbReference type="HOGENOM" id="CLU_075581_0_0_1"/>
<sequence>MMLRYRTCPQPNLCGKENMQAQTCAKKKCDGSGYAVKIAWTAWGSWGPCSASCVSGVRYRYRACKKGESLSFSCPGTSNMLDYCNQFECSEAQNAPPSPMFSLESKAVAHLCMMATTKVFWVFGDFNGDGNMDLMCGSQFGEFEIGLGTTSGNVKGASWKGRLQGCGGHSSGQIRVGDFNGDGQSDIVCTDRIKRKTTVRLSNHGRFEDDGFVGSFCTGDADFLIVLDLNGDEKSDLLCRHSTDYEVLLNRFMS</sequence>
<organism evidence="2 3">
    <name type="scientific">Ciona savignyi</name>
    <name type="common">Pacific transparent sea squirt</name>
    <dbReference type="NCBI Taxonomy" id="51511"/>
    <lineage>
        <taxon>Eukaryota</taxon>
        <taxon>Metazoa</taxon>
        <taxon>Chordata</taxon>
        <taxon>Tunicata</taxon>
        <taxon>Ascidiacea</taxon>
        <taxon>Phlebobranchia</taxon>
        <taxon>Cionidae</taxon>
        <taxon>Ciona</taxon>
    </lineage>
</organism>
<evidence type="ECO:0000313" key="3">
    <source>
        <dbReference type="Proteomes" id="UP000007875"/>
    </source>
</evidence>
<accession>H2Z2S9</accession>
<reference evidence="3" key="1">
    <citation type="submission" date="2003-08" db="EMBL/GenBank/DDBJ databases">
        <authorList>
            <person name="Birren B."/>
            <person name="Nusbaum C."/>
            <person name="Abebe A."/>
            <person name="Abouelleil A."/>
            <person name="Adekoya E."/>
            <person name="Ait-zahra M."/>
            <person name="Allen N."/>
            <person name="Allen T."/>
            <person name="An P."/>
            <person name="Anderson M."/>
            <person name="Anderson S."/>
            <person name="Arachchi H."/>
            <person name="Armbruster J."/>
            <person name="Bachantsang P."/>
            <person name="Baldwin J."/>
            <person name="Barry A."/>
            <person name="Bayul T."/>
            <person name="Blitshsteyn B."/>
            <person name="Bloom T."/>
            <person name="Blye J."/>
            <person name="Boguslavskiy L."/>
            <person name="Borowsky M."/>
            <person name="Boukhgalter B."/>
            <person name="Brunache A."/>
            <person name="Butler J."/>
            <person name="Calixte N."/>
            <person name="Calvo S."/>
            <person name="Camarata J."/>
            <person name="Campo K."/>
            <person name="Chang J."/>
            <person name="Cheshatsang Y."/>
            <person name="Citroen M."/>
            <person name="Collymore A."/>
            <person name="Considine T."/>
            <person name="Cook A."/>
            <person name="Cooke P."/>
            <person name="Corum B."/>
            <person name="Cuomo C."/>
            <person name="David R."/>
            <person name="Dawoe T."/>
            <person name="Degray S."/>
            <person name="Dodge S."/>
            <person name="Dooley K."/>
            <person name="Dorje P."/>
            <person name="Dorjee K."/>
            <person name="Dorris L."/>
            <person name="Duffey N."/>
            <person name="Dupes A."/>
            <person name="Elkins T."/>
            <person name="Engels R."/>
            <person name="Erickson J."/>
            <person name="Farina A."/>
            <person name="Faro S."/>
            <person name="Ferreira P."/>
            <person name="Fischer H."/>
            <person name="Fitzgerald M."/>
            <person name="Foley K."/>
            <person name="Gage D."/>
            <person name="Galagan J."/>
            <person name="Gearin G."/>
            <person name="Gnerre S."/>
            <person name="Gnirke A."/>
            <person name="Goyette A."/>
            <person name="Graham J."/>
            <person name="Grandbois E."/>
            <person name="Gyaltsen K."/>
            <person name="Hafez N."/>
            <person name="Hagopian D."/>
            <person name="Hagos B."/>
            <person name="Hall J."/>
            <person name="Hatcher B."/>
            <person name="Heller A."/>
            <person name="Higgins H."/>
            <person name="Honan T."/>
            <person name="Horn A."/>
            <person name="Houde N."/>
            <person name="Hughes L."/>
            <person name="Hulme W."/>
            <person name="Husby E."/>
            <person name="Iliev I."/>
            <person name="Jaffe D."/>
            <person name="Jones C."/>
            <person name="Kamal M."/>
            <person name="Kamat A."/>
            <person name="Kamvysselis M."/>
            <person name="Karlsson E."/>
            <person name="Kells C."/>
            <person name="Kieu A."/>
            <person name="Kisner P."/>
            <person name="Kodira C."/>
            <person name="Kulbokas E."/>
            <person name="Labutti K."/>
            <person name="Lama D."/>
            <person name="Landers T."/>
            <person name="Leger J."/>
            <person name="Levine S."/>
            <person name="Lewis D."/>
            <person name="Lewis T."/>
            <person name="Lindblad-toh K."/>
            <person name="Liu X."/>
            <person name="Lokyitsang T."/>
            <person name="Lokyitsang Y."/>
            <person name="Lucien O."/>
            <person name="Lui A."/>
            <person name="Ma L.J."/>
            <person name="Mabbitt R."/>
            <person name="Macdonald J."/>
            <person name="Maclean C."/>
            <person name="Major J."/>
            <person name="Manning J."/>
            <person name="Marabella R."/>
            <person name="Maru K."/>
            <person name="Matthews C."/>
            <person name="Mauceli E."/>
            <person name="Mccarthy M."/>
            <person name="Mcdonough S."/>
            <person name="Mcghee T."/>
            <person name="Meldrim J."/>
            <person name="Meneus L."/>
            <person name="Mesirov J."/>
            <person name="Mihalev A."/>
            <person name="Mihova T."/>
            <person name="Mikkelsen T."/>
            <person name="Mlenga V."/>
            <person name="Moru K."/>
            <person name="Mozes J."/>
            <person name="Mulrain L."/>
            <person name="Munson G."/>
            <person name="Naylor J."/>
            <person name="Newes C."/>
            <person name="Nguyen C."/>
            <person name="Nguyen N."/>
            <person name="Nguyen T."/>
            <person name="Nicol R."/>
            <person name="Nielsen C."/>
            <person name="Nizzari M."/>
            <person name="Norbu C."/>
            <person name="Norbu N."/>
            <person name="O'donnell P."/>
            <person name="Okoawo O."/>
            <person name="O'leary S."/>
            <person name="Omotosho B."/>
            <person name="O'neill K."/>
            <person name="Osman S."/>
            <person name="Parker S."/>
            <person name="Perrin D."/>
            <person name="Phunkhang P."/>
            <person name="Piqani B."/>
            <person name="Purcell S."/>
            <person name="Rachupka T."/>
            <person name="Ramasamy U."/>
            <person name="Rameau R."/>
            <person name="Ray V."/>
            <person name="Raymond C."/>
            <person name="Retta R."/>
            <person name="Richardson S."/>
            <person name="Rise C."/>
            <person name="Rodriguez J."/>
            <person name="Rogers J."/>
            <person name="Rogov P."/>
            <person name="Rutman M."/>
            <person name="Schupbach R."/>
            <person name="Seaman C."/>
            <person name="Settipalli S."/>
            <person name="Sharpe T."/>
            <person name="Sheridan J."/>
            <person name="Sherpa N."/>
            <person name="Shi J."/>
            <person name="Smirnov S."/>
            <person name="Smith C."/>
            <person name="Sougnez C."/>
            <person name="Spencer B."/>
            <person name="Stalker J."/>
            <person name="Stange-thomann N."/>
            <person name="Stavropoulos S."/>
            <person name="Stetson K."/>
            <person name="Stone C."/>
            <person name="Stone S."/>
            <person name="Stubbs M."/>
            <person name="Talamas J."/>
            <person name="Tchuinga P."/>
            <person name="Tenzing P."/>
            <person name="Tesfaye S."/>
            <person name="Theodore J."/>
            <person name="Thoulutsang Y."/>
            <person name="Topham K."/>
            <person name="Towey S."/>
            <person name="Tsamla T."/>
            <person name="Tsomo N."/>
            <person name="Vallee D."/>
            <person name="Vassiliev H."/>
            <person name="Venkataraman V."/>
            <person name="Vinson J."/>
            <person name="Vo A."/>
            <person name="Wade C."/>
            <person name="Wang S."/>
            <person name="Wangchuk T."/>
            <person name="Wangdi T."/>
            <person name="Whittaker C."/>
            <person name="Wilkinson J."/>
            <person name="Wu Y."/>
            <person name="Wyman D."/>
            <person name="Yadav S."/>
            <person name="Yang S."/>
            <person name="Yang X."/>
            <person name="Yeager S."/>
            <person name="Yee E."/>
            <person name="Young G."/>
            <person name="Zainoun J."/>
            <person name="Zembeck L."/>
            <person name="Zimmer A."/>
            <person name="Zody M."/>
            <person name="Lander E."/>
        </authorList>
    </citation>
    <scope>NUCLEOTIDE SEQUENCE [LARGE SCALE GENOMIC DNA]</scope>
</reference>
<dbReference type="Gene3D" id="2.40.128.340">
    <property type="match status" value="1"/>
</dbReference>
<keyword evidence="3" id="KW-1185">Reference proteome</keyword>
<dbReference type="AlphaFoldDB" id="H2Z2S9"/>
<dbReference type="InterPro" id="IPR028994">
    <property type="entry name" value="Integrin_alpha_N"/>
</dbReference>
<dbReference type="SUPFAM" id="SSF69318">
    <property type="entry name" value="Integrin alpha N-terminal domain"/>
    <property type="match status" value="1"/>
</dbReference>
<dbReference type="Proteomes" id="UP000007875">
    <property type="component" value="Unassembled WGS sequence"/>
</dbReference>
<name>H2Z2S9_CIOSA</name>
<dbReference type="SMART" id="SM00209">
    <property type="entry name" value="TSP1"/>
    <property type="match status" value="1"/>
</dbReference>
<dbReference type="Ensembl" id="ENSCSAVT00000012029.1">
    <property type="protein sequence ID" value="ENSCSAVP00000011891.1"/>
    <property type="gene ID" value="ENSCSAVG00000006981.1"/>
</dbReference>
<reference evidence="2" key="2">
    <citation type="submission" date="2025-08" db="UniProtKB">
        <authorList>
            <consortium name="Ensembl"/>
        </authorList>
    </citation>
    <scope>IDENTIFICATION</scope>
</reference>
<evidence type="ECO:0000256" key="1">
    <source>
        <dbReference type="ARBA" id="ARBA00022729"/>
    </source>
</evidence>
<dbReference type="OMA" id="IGSCNTH"/>
<dbReference type="GeneTree" id="ENSGT00990000205143"/>
<evidence type="ECO:0000313" key="2">
    <source>
        <dbReference type="Ensembl" id="ENSCSAVP00000011891.1"/>
    </source>
</evidence>
<dbReference type="Pfam" id="PF13517">
    <property type="entry name" value="FG-GAP_3"/>
    <property type="match status" value="1"/>
</dbReference>